<evidence type="ECO:0000259" key="1">
    <source>
        <dbReference type="Pfam" id="PF03551"/>
    </source>
</evidence>
<comment type="caution">
    <text evidence="2">The sequence shown here is derived from an EMBL/GenBank/DDBJ whole genome shotgun (WGS) entry which is preliminary data.</text>
</comment>
<dbReference type="Pfam" id="PF03551">
    <property type="entry name" value="PadR"/>
    <property type="match status" value="1"/>
</dbReference>
<reference evidence="2" key="1">
    <citation type="submission" date="2021-01" db="EMBL/GenBank/DDBJ databases">
        <title>Whole genome shotgun sequence of Actinoplanes ferrugineus NBRC 15555.</title>
        <authorList>
            <person name="Komaki H."/>
            <person name="Tamura T."/>
        </authorList>
    </citation>
    <scope>NUCLEOTIDE SEQUENCE</scope>
    <source>
        <strain evidence="2">NBRC 15555</strain>
    </source>
</reference>
<organism evidence="2 3">
    <name type="scientific">Paractinoplanes ferrugineus</name>
    <dbReference type="NCBI Taxonomy" id="113564"/>
    <lineage>
        <taxon>Bacteria</taxon>
        <taxon>Bacillati</taxon>
        <taxon>Actinomycetota</taxon>
        <taxon>Actinomycetes</taxon>
        <taxon>Micromonosporales</taxon>
        <taxon>Micromonosporaceae</taxon>
        <taxon>Paractinoplanes</taxon>
    </lineage>
</organism>
<evidence type="ECO:0000313" key="3">
    <source>
        <dbReference type="Proteomes" id="UP000598174"/>
    </source>
</evidence>
<feature type="domain" description="Transcription regulator PadR N-terminal" evidence="1">
    <location>
        <begin position="19"/>
        <end position="90"/>
    </location>
</feature>
<dbReference type="Gene3D" id="1.10.10.10">
    <property type="entry name" value="Winged helix-like DNA-binding domain superfamily/Winged helix DNA-binding domain"/>
    <property type="match status" value="1"/>
</dbReference>
<dbReference type="PANTHER" id="PTHR33169">
    <property type="entry name" value="PADR-FAMILY TRANSCRIPTIONAL REGULATOR"/>
    <property type="match status" value="1"/>
</dbReference>
<dbReference type="PANTHER" id="PTHR33169:SF14">
    <property type="entry name" value="TRANSCRIPTIONAL REGULATOR RV3488"/>
    <property type="match status" value="1"/>
</dbReference>
<accession>A0A919JAI3</accession>
<dbReference type="Proteomes" id="UP000598174">
    <property type="component" value="Unassembled WGS sequence"/>
</dbReference>
<dbReference type="AlphaFoldDB" id="A0A919JAI3"/>
<evidence type="ECO:0000313" key="2">
    <source>
        <dbReference type="EMBL" id="GIE16078.1"/>
    </source>
</evidence>
<sequence length="119" mass="12446">MVEPDPAGGWLRGALELAVLAVLSEGDRHGYALAQRLAEHEVGQVKGGALYPVLGRLEAAGAVAADWQPGEGGPGRKVYAITPAGRGRLAAERVQWRAFATAFDRMLTVSAKGAPDGRD</sequence>
<dbReference type="InterPro" id="IPR052509">
    <property type="entry name" value="Metal_resp_DNA-bind_regulator"/>
</dbReference>
<dbReference type="EMBL" id="BOMM01000077">
    <property type="protein sequence ID" value="GIE16078.1"/>
    <property type="molecule type" value="Genomic_DNA"/>
</dbReference>
<dbReference type="InterPro" id="IPR005149">
    <property type="entry name" value="Tscrpt_reg_PadR_N"/>
</dbReference>
<dbReference type="SUPFAM" id="SSF46785">
    <property type="entry name" value="Winged helix' DNA-binding domain"/>
    <property type="match status" value="1"/>
</dbReference>
<dbReference type="InterPro" id="IPR036390">
    <property type="entry name" value="WH_DNA-bd_sf"/>
</dbReference>
<gene>
    <name evidence="2" type="ORF">Afe05nite_79180</name>
</gene>
<protein>
    <submittedName>
        <fullName evidence="2">Transcriptional regulator</fullName>
    </submittedName>
</protein>
<name>A0A919JAI3_9ACTN</name>
<dbReference type="RefSeq" id="WP_239118552.1">
    <property type="nucleotide sequence ID" value="NZ_BAAABP010000036.1"/>
</dbReference>
<dbReference type="InterPro" id="IPR036388">
    <property type="entry name" value="WH-like_DNA-bd_sf"/>
</dbReference>
<proteinExistence type="predicted"/>
<keyword evidence="3" id="KW-1185">Reference proteome</keyword>